<gene>
    <name evidence="4" type="ordered locus">KNP414_02815</name>
</gene>
<feature type="repeat" description="TPR" evidence="3">
    <location>
        <begin position="118"/>
        <end position="151"/>
    </location>
</feature>
<protein>
    <submittedName>
        <fullName evidence="4">Uncharacterized protein</fullName>
    </submittedName>
</protein>
<keyword evidence="2 3" id="KW-0802">TPR repeat</keyword>
<dbReference type="EMBL" id="CP002869">
    <property type="protein sequence ID" value="AEI41375.1"/>
    <property type="molecule type" value="Genomic_DNA"/>
</dbReference>
<dbReference type="PANTHER" id="PTHR45586">
    <property type="entry name" value="TPR REPEAT-CONTAINING PROTEIN PA4667"/>
    <property type="match status" value="1"/>
</dbReference>
<evidence type="ECO:0000256" key="1">
    <source>
        <dbReference type="ARBA" id="ARBA00022737"/>
    </source>
</evidence>
<evidence type="ECO:0000256" key="3">
    <source>
        <dbReference type="PROSITE-ProRule" id="PRU00339"/>
    </source>
</evidence>
<evidence type="ECO:0000256" key="2">
    <source>
        <dbReference type="ARBA" id="ARBA00022803"/>
    </source>
</evidence>
<dbReference type="Proteomes" id="UP000006620">
    <property type="component" value="Chromosome"/>
</dbReference>
<dbReference type="InterPro" id="IPR019734">
    <property type="entry name" value="TPR_rpt"/>
</dbReference>
<feature type="repeat" description="TPR" evidence="3">
    <location>
        <begin position="37"/>
        <end position="70"/>
    </location>
</feature>
<dbReference type="PATRIC" id="fig|1036673.3.peg.2571"/>
<dbReference type="InterPro" id="IPR013105">
    <property type="entry name" value="TPR_2"/>
</dbReference>
<dbReference type="SMART" id="SM00028">
    <property type="entry name" value="TPR"/>
    <property type="match status" value="3"/>
</dbReference>
<proteinExistence type="predicted"/>
<reference evidence="5" key="1">
    <citation type="submission" date="2011-06" db="EMBL/GenBank/DDBJ databases">
        <title>Complete genome sequence of Paenibacillus mucilaginosus KNP414.</title>
        <authorList>
            <person name="Wang J."/>
            <person name="Hu S."/>
            <person name="Hu X."/>
            <person name="Zhang B."/>
            <person name="Dong D."/>
            <person name="Zhang S."/>
            <person name="Zhao K."/>
            <person name="Wu D."/>
        </authorList>
    </citation>
    <scope>NUCLEOTIDE SEQUENCE [LARGE SCALE GENOMIC DNA]</scope>
    <source>
        <strain evidence="5">KNP414</strain>
    </source>
</reference>
<reference evidence="4 5" key="2">
    <citation type="journal article" date="2013" name="Genome Announc.">
        <title>Genome Sequence of Growth-Improving Paenibacillus mucilaginosus Strain KNP414.</title>
        <authorList>
            <person name="Lu J.J."/>
            <person name="Wang J.F."/>
            <person name="Hu X.F."/>
        </authorList>
    </citation>
    <scope>NUCLEOTIDE SEQUENCE [LARGE SCALE GENOMIC DNA]</scope>
    <source>
        <strain evidence="4 5">KNP414</strain>
    </source>
</reference>
<dbReference type="Gene3D" id="1.25.40.10">
    <property type="entry name" value="Tetratricopeptide repeat domain"/>
    <property type="match status" value="2"/>
</dbReference>
<accession>F8FAX4</accession>
<dbReference type="InterPro" id="IPR011990">
    <property type="entry name" value="TPR-like_helical_dom_sf"/>
</dbReference>
<dbReference type="Pfam" id="PF14559">
    <property type="entry name" value="TPR_19"/>
    <property type="match status" value="1"/>
</dbReference>
<evidence type="ECO:0000313" key="4">
    <source>
        <dbReference type="EMBL" id="AEI41375.1"/>
    </source>
</evidence>
<dbReference type="PROSITE" id="PS50005">
    <property type="entry name" value="TPR"/>
    <property type="match status" value="2"/>
</dbReference>
<dbReference type="PROSITE" id="PS50293">
    <property type="entry name" value="TPR_REGION"/>
    <property type="match status" value="1"/>
</dbReference>
<keyword evidence="1" id="KW-0677">Repeat</keyword>
<sequence length="187" mass="21760">MDGETAIRKAYESILKHDFEQAVAWFEQAITLDPGKAAYHYKLSITYARSNKLEKAIEQAQQAVDLDGRDEHYAFHLQHLQAKRLLFTAEKLFDEPEERLWLAVELLKEAVELDPLSVEGFLLLGMAYHRLGEYAQALRSIKELLKLDPQHTIGRRLSADYEQKWKQYMKNASLRGMQAERNENSHE</sequence>
<dbReference type="AlphaFoldDB" id="F8FAX4"/>
<organism evidence="4 5">
    <name type="scientific">Paenibacillus mucilaginosus (strain KNP414)</name>
    <dbReference type="NCBI Taxonomy" id="1036673"/>
    <lineage>
        <taxon>Bacteria</taxon>
        <taxon>Bacillati</taxon>
        <taxon>Bacillota</taxon>
        <taxon>Bacilli</taxon>
        <taxon>Bacillales</taxon>
        <taxon>Paenibacillaceae</taxon>
        <taxon>Paenibacillus</taxon>
    </lineage>
</organism>
<dbReference type="InterPro" id="IPR051012">
    <property type="entry name" value="CellSynth/LPSAsmb/PSIAsmb"/>
</dbReference>
<dbReference type="KEGG" id="pms:KNP414_02815"/>
<dbReference type="HOGENOM" id="CLU_1546127_0_0_9"/>
<dbReference type="SUPFAM" id="SSF48452">
    <property type="entry name" value="TPR-like"/>
    <property type="match status" value="1"/>
</dbReference>
<dbReference type="RefSeq" id="WP_013916536.1">
    <property type="nucleotide sequence ID" value="NC_015690.1"/>
</dbReference>
<dbReference type="Pfam" id="PF07719">
    <property type="entry name" value="TPR_2"/>
    <property type="match status" value="1"/>
</dbReference>
<dbReference type="PANTHER" id="PTHR45586:SF1">
    <property type="entry name" value="LIPOPOLYSACCHARIDE ASSEMBLY PROTEIN B"/>
    <property type="match status" value="1"/>
</dbReference>
<name>F8FAX4_PAEMK</name>
<evidence type="ECO:0000313" key="5">
    <source>
        <dbReference type="Proteomes" id="UP000006620"/>
    </source>
</evidence>